<feature type="transmembrane region" description="Helical" evidence="1">
    <location>
        <begin position="65"/>
        <end position="90"/>
    </location>
</feature>
<gene>
    <name evidence="3" type="ORF">E5Q53_01425</name>
</gene>
<dbReference type="InterPro" id="IPR032816">
    <property type="entry name" value="VTT_dom"/>
</dbReference>
<organism evidence="3 4">
    <name type="scientific">Haemophilus parahaemolyticus</name>
    <dbReference type="NCBI Taxonomy" id="735"/>
    <lineage>
        <taxon>Bacteria</taxon>
        <taxon>Pseudomonadati</taxon>
        <taxon>Pseudomonadota</taxon>
        <taxon>Gammaproteobacteria</taxon>
        <taxon>Pasteurellales</taxon>
        <taxon>Pasteurellaceae</taxon>
        <taxon>Haemophilus</taxon>
    </lineage>
</organism>
<evidence type="ECO:0000256" key="1">
    <source>
        <dbReference type="SAM" id="Phobius"/>
    </source>
</evidence>
<evidence type="ECO:0000313" key="4">
    <source>
        <dbReference type="Proteomes" id="UP000323974"/>
    </source>
</evidence>
<dbReference type="KEGG" id="hpaa:E5Q53_01425"/>
<reference evidence="3 4" key="1">
    <citation type="submission" date="2019-04" db="EMBL/GenBank/DDBJ databases">
        <title>Complete Genome and Methylome Analysis of Haemophilus haemolyticus NEB129.</title>
        <authorList>
            <person name="Fomenkov A."/>
            <person name="Roberts R.J."/>
            <person name="Anton B.P."/>
            <person name="Vincze T."/>
        </authorList>
    </citation>
    <scope>NUCLEOTIDE SEQUENCE [LARGE SCALE GENOMIC DNA]</scope>
    <source>
        <strain evidence="3 4">NEB129</strain>
    </source>
</reference>
<dbReference type="EMBL" id="CP038817">
    <property type="protein sequence ID" value="QEN10224.1"/>
    <property type="molecule type" value="Genomic_DNA"/>
</dbReference>
<evidence type="ECO:0000313" key="3">
    <source>
        <dbReference type="EMBL" id="QEN10224.1"/>
    </source>
</evidence>
<dbReference type="AlphaFoldDB" id="A0AAE6JQA5"/>
<evidence type="ECO:0000259" key="2">
    <source>
        <dbReference type="Pfam" id="PF09335"/>
    </source>
</evidence>
<dbReference type="GO" id="GO:0005886">
    <property type="term" value="C:plasma membrane"/>
    <property type="evidence" value="ECO:0007669"/>
    <property type="project" value="UniProtKB-ARBA"/>
</dbReference>
<dbReference type="Proteomes" id="UP000323974">
    <property type="component" value="Chromosome"/>
</dbReference>
<dbReference type="PANTHER" id="PTHR42709">
    <property type="entry name" value="ALKALINE PHOSPHATASE LIKE PROTEIN"/>
    <property type="match status" value="1"/>
</dbReference>
<dbReference type="Pfam" id="PF09335">
    <property type="entry name" value="VTT_dom"/>
    <property type="match status" value="1"/>
</dbReference>
<name>A0AAE6JQA5_HAEPH</name>
<protein>
    <submittedName>
        <fullName evidence="3">DedA family protein</fullName>
    </submittedName>
</protein>
<feature type="transmembrane region" description="Helical" evidence="1">
    <location>
        <begin position="143"/>
        <end position="165"/>
    </location>
</feature>
<proteinExistence type="predicted"/>
<accession>A0AAE6JQA5</accession>
<sequence length="169" mass="19219">MFTDYLTYFFNLFFSNTVSIENQLIIMFASAFVSASLLPGNSEIVFSTIATQTILFEHALITSPLIWLVCVATIGNTLGSLLTLYFGRLIPEPKSLNHKYAEWVIHKLNRYGTIMLLLSWLPLLGDLLCGLAGWLRLPLVKSAFYIFMGKLIRYLLLLITIYPLVKYVL</sequence>
<dbReference type="RefSeq" id="WP_005705340.1">
    <property type="nucleotide sequence ID" value="NZ_CP038817.1"/>
</dbReference>
<dbReference type="InterPro" id="IPR051311">
    <property type="entry name" value="DedA_domain"/>
</dbReference>
<keyword evidence="1" id="KW-0472">Membrane</keyword>
<feature type="transmembrane region" description="Helical" evidence="1">
    <location>
        <begin position="111"/>
        <end position="137"/>
    </location>
</feature>
<dbReference type="GeneID" id="78223748"/>
<dbReference type="PANTHER" id="PTHR42709:SF4">
    <property type="entry name" value="INNER MEMBRANE PROTEIN YQAA"/>
    <property type="match status" value="1"/>
</dbReference>
<keyword evidence="1" id="KW-0812">Transmembrane</keyword>
<keyword evidence="1" id="KW-1133">Transmembrane helix</keyword>
<feature type="domain" description="VTT" evidence="2">
    <location>
        <begin position="59"/>
        <end position="159"/>
    </location>
</feature>